<sequence length="634" mass="66936">MMDGARTLDWGAGNAEILSLEFRRLAALLNGEDAEGLRAPTQIEVIEARMTAPSAIARIARAFGLGDDMRQTLLLAALADAPPSLSGALQKHRFAAEGRATPAVVADLLGHTETLRPDGALRTGRLIRLDGSGRFYERPMIVPDAVREALGGHGGFDAVIEGRLRPVTLAAAPSDETTRIAGCWASACRERQPPVLFSDAGDPAMMLARFAAAVRGSGQSAWVLPAEAIPADPGDRAEFGAILRRDLILNDIALAILGAEAPQAAWSLAEALGLPCLILGAAPPATATGPALRLSDGASDPSAWSVLLDAETCAHPDVREAAQSVALTVPQVRRAVAATAAGLAPNLMAAARAEVGEQMGHLAQRIGGGSAWEDLILPPAQHDALTQMSAFLGNRDRVLSEWGFAGKSSRGLGMAALFHGQSGTGKTTAAEALVGRMQSTSGDAVPLYRVNVAALVSKYIGETAKNFEAVFKAGEAMGAALLFDEADGLFGKRTGSVKDSIDKHSNAELGFLLQCLEAYPGVAILTTNMRASIDDAFFRRFRFAIEFPFPDQALRRQIWQRVLPDALPREGLDFDALSGPSLSGGSIRSVAINGAYMAASEDQPLQMRHLAHAVRLEYAKLEKTAPDKDLKGWL</sequence>
<dbReference type="GO" id="GO:0016887">
    <property type="term" value="F:ATP hydrolysis activity"/>
    <property type="evidence" value="ECO:0007669"/>
    <property type="project" value="InterPro"/>
</dbReference>
<dbReference type="GO" id="GO:0005524">
    <property type="term" value="F:ATP binding"/>
    <property type="evidence" value="ECO:0007669"/>
    <property type="project" value="InterPro"/>
</dbReference>
<protein>
    <submittedName>
        <fullName evidence="2">Proteasome-associated ATPase</fullName>
    </submittedName>
</protein>
<dbReference type="AlphaFoldDB" id="A0A238L9C0"/>
<reference evidence="2 3" key="1">
    <citation type="submission" date="2017-05" db="EMBL/GenBank/DDBJ databases">
        <authorList>
            <person name="Song R."/>
            <person name="Chenine A.L."/>
            <person name="Ruprecht R.M."/>
        </authorList>
    </citation>
    <scope>NUCLEOTIDE SEQUENCE [LARGE SCALE GENOMIC DNA]</scope>
    <source>
        <strain evidence="2 3">CECT 8899</strain>
    </source>
</reference>
<dbReference type="Gene3D" id="3.40.50.300">
    <property type="entry name" value="P-loop containing nucleotide triphosphate hydrolases"/>
    <property type="match status" value="1"/>
</dbReference>
<organism evidence="2 3">
    <name type="scientific">Flavimaricola marinus</name>
    <dbReference type="NCBI Taxonomy" id="1819565"/>
    <lineage>
        <taxon>Bacteria</taxon>
        <taxon>Pseudomonadati</taxon>
        <taxon>Pseudomonadota</taxon>
        <taxon>Alphaproteobacteria</taxon>
        <taxon>Rhodobacterales</taxon>
        <taxon>Paracoccaceae</taxon>
        <taxon>Flavimaricola</taxon>
    </lineage>
</organism>
<evidence type="ECO:0000259" key="1">
    <source>
        <dbReference type="SMART" id="SM00382"/>
    </source>
</evidence>
<dbReference type="CDD" id="cd19481">
    <property type="entry name" value="RecA-like_protease"/>
    <property type="match status" value="1"/>
</dbReference>
<evidence type="ECO:0000313" key="2">
    <source>
        <dbReference type="EMBL" id="SMY06268.1"/>
    </source>
</evidence>
<dbReference type="PANTHER" id="PTHR46411:SF3">
    <property type="entry name" value="AAA+ ATPASE DOMAIN-CONTAINING PROTEIN"/>
    <property type="match status" value="1"/>
</dbReference>
<accession>A0A238L9C0</accession>
<gene>
    <name evidence="2" type="primary">mpa</name>
    <name evidence="2" type="ORF">LOM8899_00391</name>
</gene>
<dbReference type="GO" id="GO:0000502">
    <property type="term" value="C:proteasome complex"/>
    <property type="evidence" value="ECO:0007669"/>
    <property type="project" value="UniProtKB-KW"/>
</dbReference>
<dbReference type="EMBL" id="FXZK01000001">
    <property type="protein sequence ID" value="SMY06268.1"/>
    <property type="molecule type" value="Genomic_DNA"/>
</dbReference>
<dbReference type="PANTHER" id="PTHR46411">
    <property type="entry name" value="FAMILY ATPASE, PUTATIVE-RELATED"/>
    <property type="match status" value="1"/>
</dbReference>
<dbReference type="InterPro" id="IPR003959">
    <property type="entry name" value="ATPase_AAA_core"/>
</dbReference>
<keyword evidence="3" id="KW-1185">Reference proteome</keyword>
<dbReference type="RefSeq" id="WP_133064960.1">
    <property type="nucleotide sequence ID" value="NZ_FXZK01000001.1"/>
</dbReference>
<dbReference type="SUPFAM" id="SSF52540">
    <property type="entry name" value="P-loop containing nucleoside triphosphate hydrolases"/>
    <property type="match status" value="1"/>
</dbReference>
<dbReference type="SMART" id="SM00382">
    <property type="entry name" value="AAA"/>
    <property type="match status" value="1"/>
</dbReference>
<dbReference type="Pfam" id="PF00004">
    <property type="entry name" value="AAA"/>
    <property type="match status" value="1"/>
</dbReference>
<name>A0A238L9C0_9RHOB</name>
<keyword evidence="2" id="KW-0647">Proteasome</keyword>
<dbReference type="OrthoDB" id="7438987at2"/>
<evidence type="ECO:0000313" key="3">
    <source>
        <dbReference type="Proteomes" id="UP000201613"/>
    </source>
</evidence>
<feature type="domain" description="AAA+ ATPase" evidence="1">
    <location>
        <begin position="412"/>
        <end position="551"/>
    </location>
</feature>
<dbReference type="InterPro" id="IPR027417">
    <property type="entry name" value="P-loop_NTPase"/>
</dbReference>
<proteinExistence type="predicted"/>
<dbReference type="Proteomes" id="UP000201613">
    <property type="component" value="Unassembled WGS sequence"/>
</dbReference>
<dbReference type="InterPro" id="IPR003593">
    <property type="entry name" value="AAA+_ATPase"/>
</dbReference>